<gene>
    <name evidence="2" type="ORF">FIE12Z_12427</name>
</gene>
<dbReference type="AlphaFoldDB" id="A0A395M654"/>
<proteinExistence type="predicted"/>
<keyword evidence="1" id="KW-0560">Oxidoreductase</keyword>
<dbReference type="PANTHER" id="PTHR45348:SF7">
    <property type="entry name" value="ZINC BINDING OXIDOREDUCTASE, PUTATIVE-RELATED"/>
    <property type="match status" value="1"/>
</dbReference>
<reference evidence="2 3" key="1">
    <citation type="journal article" date="2018" name="PLoS Pathog.">
        <title>Evolution of structural diversity of trichothecenes, a family of toxins produced by plant pathogenic and entomopathogenic fungi.</title>
        <authorList>
            <person name="Proctor R.H."/>
            <person name="McCormick S.P."/>
            <person name="Kim H.S."/>
            <person name="Cardoza R.E."/>
            <person name="Stanley A.M."/>
            <person name="Lindo L."/>
            <person name="Kelly A."/>
            <person name="Brown D.W."/>
            <person name="Lee T."/>
            <person name="Vaughan M.M."/>
            <person name="Alexander N.J."/>
            <person name="Busman M."/>
            <person name="Gutierrez S."/>
        </authorList>
    </citation>
    <scope>NUCLEOTIDE SEQUENCE [LARGE SCALE GENOMIC DNA]</scope>
    <source>
        <strain evidence="2 3">NRRL 13405</strain>
    </source>
</reference>
<dbReference type="InterPro" id="IPR047122">
    <property type="entry name" value="Trans-enoyl_RdTase-like"/>
</dbReference>
<dbReference type="Proteomes" id="UP000265631">
    <property type="component" value="Unassembled WGS sequence"/>
</dbReference>
<sequence length="200" mass="21827">MPHQEYMIVLPEWIFKFPENNPPHAAAGLPVVVGTAGDTLYNRLGLPLPPTVSKGTPDEGAPAPEGTLVIWGGSMGCDMASIQLARASRMSSIVAIASAKNHQFLNSLGASHCFEYRDTDVVRFKIVVGSHFYDLEFDLPDGTKLSVPKNMVAANRHQRALKWVLENYGGNYVPTPVKVFEGTGQNAVGELYKMQQMTLP</sequence>
<organism evidence="2 3">
    <name type="scientific">Fusarium flagelliforme</name>
    <dbReference type="NCBI Taxonomy" id="2675880"/>
    <lineage>
        <taxon>Eukaryota</taxon>
        <taxon>Fungi</taxon>
        <taxon>Dikarya</taxon>
        <taxon>Ascomycota</taxon>
        <taxon>Pezizomycotina</taxon>
        <taxon>Sordariomycetes</taxon>
        <taxon>Hypocreomycetidae</taxon>
        <taxon>Hypocreales</taxon>
        <taxon>Nectriaceae</taxon>
        <taxon>Fusarium</taxon>
        <taxon>Fusarium incarnatum-equiseti species complex</taxon>
    </lineage>
</organism>
<name>A0A395M654_9HYPO</name>
<comment type="caution">
    <text evidence="2">The sequence shown here is derived from an EMBL/GenBank/DDBJ whole genome shotgun (WGS) entry which is preliminary data.</text>
</comment>
<accession>A0A395M654</accession>
<evidence type="ECO:0000256" key="1">
    <source>
        <dbReference type="ARBA" id="ARBA00023002"/>
    </source>
</evidence>
<evidence type="ECO:0000313" key="3">
    <source>
        <dbReference type="Proteomes" id="UP000265631"/>
    </source>
</evidence>
<dbReference type="PANTHER" id="PTHR45348">
    <property type="entry name" value="HYPOTHETICAL OXIDOREDUCTASE (EUROFUNG)"/>
    <property type="match status" value="1"/>
</dbReference>
<protein>
    <submittedName>
        <fullName evidence="2">Zinc-type alcohol dehydrogenase-like protein c2e1p3.01</fullName>
    </submittedName>
</protein>
<keyword evidence="3" id="KW-1185">Reference proteome</keyword>
<dbReference type="SUPFAM" id="SSF51735">
    <property type="entry name" value="NAD(P)-binding Rossmann-fold domains"/>
    <property type="match status" value="1"/>
</dbReference>
<dbReference type="Gene3D" id="3.40.50.720">
    <property type="entry name" value="NAD(P)-binding Rossmann-like Domain"/>
    <property type="match status" value="1"/>
</dbReference>
<dbReference type="GO" id="GO:0016651">
    <property type="term" value="F:oxidoreductase activity, acting on NAD(P)H"/>
    <property type="evidence" value="ECO:0007669"/>
    <property type="project" value="InterPro"/>
</dbReference>
<dbReference type="STRING" id="2594813.A0A395M654"/>
<dbReference type="Gene3D" id="3.90.180.10">
    <property type="entry name" value="Medium-chain alcohol dehydrogenases, catalytic domain"/>
    <property type="match status" value="1"/>
</dbReference>
<dbReference type="InterPro" id="IPR036291">
    <property type="entry name" value="NAD(P)-bd_dom_sf"/>
</dbReference>
<dbReference type="EMBL" id="PXXK01000591">
    <property type="protein sequence ID" value="RFN43337.1"/>
    <property type="molecule type" value="Genomic_DNA"/>
</dbReference>
<evidence type="ECO:0000313" key="2">
    <source>
        <dbReference type="EMBL" id="RFN43337.1"/>
    </source>
</evidence>